<accession>A0A852U9Q7</accession>
<organism evidence="4 5">
    <name type="scientific">Spinactinospora alkalitolerans</name>
    <dbReference type="NCBI Taxonomy" id="687207"/>
    <lineage>
        <taxon>Bacteria</taxon>
        <taxon>Bacillati</taxon>
        <taxon>Actinomycetota</taxon>
        <taxon>Actinomycetes</taxon>
        <taxon>Streptosporangiales</taxon>
        <taxon>Nocardiopsidaceae</taxon>
        <taxon>Spinactinospora</taxon>
    </lineage>
</organism>
<feature type="transmembrane region" description="Helical" evidence="2">
    <location>
        <begin position="104"/>
        <end position="132"/>
    </location>
</feature>
<evidence type="ECO:0000256" key="2">
    <source>
        <dbReference type="SAM" id="Phobius"/>
    </source>
</evidence>
<gene>
    <name evidence="4" type="ORF">HDA32_005964</name>
</gene>
<evidence type="ECO:0000259" key="3">
    <source>
        <dbReference type="Pfam" id="PF07331"/>
    </source>
</evidence>
<keyword evidence="2" id="KW-1133">Transmembrane helix</keyword>
<proteinExistence type="predicted"/>
<feature type="transmembrane region" description="Helical" evidence="2">
    <location>
        <begin position="20"/>
        <end position="37"/>
    </location>
</feature>
<evidence type="ECO:0000313" key="5">
    <source>
        <dbReference type="Proteomes" id="UP000589036"/>
    </source>
</evidence>
<feature type="domain" description="DUF1468" evidence="3">
    <location>
        <begin position="20"/>
        <end position="169"/>
    </location>
</feature>
<keyword evidence="2" id="KW-0472">Membrane</keyword>
<feature type="transmembrane region" description="Helical" evidence="2">
    <location>
        <begin position="144"/>
        <end position="162"/>
    </location>
</feature>
<dbReference type="AlphaFoldDB" id="A0A852U9Q7"/>
<protein>
    <recommendedName>
        <fullName evidence="3">DUF1468 domain-containing protein</fullName>
    </recommendedName>
</protein>
<feature type="compositionally biased region" description="Low complexity" evidence="1">
    <location>
        <begin position="70"/>
        <end position="80"/>
    </location>
</feature>
<name>A0A852U9Q7_9ACTN</name>
<reference evidence="4 5" key="1">
    <citation type="submission" date="2020-07" db="EMBL/GenBank/DDBJ databases">
        <title>Sequencing the genomes of 1000 actinobacteria strains.</title>
        <authorList>
            <person name="Klenk H.-P."/>
        </authorList>
    </citation>
    <scope>NUCLEOTIDE SEQUENCE [LARGE SCALE GENOMIC DNA]</scope>
    <source>
        <strain evidence="4 5">CXB654</strain>
    </source>
</reference>
<feature type="region of interest" description="Disordered" evidence="1">
    <location>
        <begin position="70"/>
        <end position="94"/>
    </location>
</feature>
<evidence type="ECO:0000313" key="4">
    <source>
        <dbReference type="EMBL" id="NYE50844.1"/>
    </source>
</evidence>
<dbReference type="Proteomes" id="UP000589036">
    <property type="component" value="Unassembled WGS sequence"/>
</dbReference>
<sequence>MSTESTTRPRPLRSPTPDTILGLVLTAIAAFFLVYTFELSAQAAAWPRAVLALLAVLGVAIAVRGIRSGSAPAAGDGAAPARDDDGAAPSEQGEWERGVLRRPALTLGVVVVYVGLLEVIGFLPATALYLLGHLWFGGVRDWRVFAGVVVGLIAFIHLLFAYELNVPLPTGLLFE</sequence>
<comment type="caution">
    <text evidence="4">The sequence shown here is derived from an EMBL/GenBank/DDBJ whole genome shotgun (WGS) entry which is preliminary data.</text>
</comment>
<keyword evidence="5" id="KW-1185">Reference proteome</keyword>
<dbReference type="InterPro" id="IPR009936">
    <property type="entry name" value="DUF1468"/>
</dbReference>
<feature type="transmembrane region" description="Helical" evidence="2">
    <location>
        <begin position="49"/>
        <end position="66"/>
    </location>
</feature>
<evidence type="ECO:0000256" key="1">
    <source>
        <dbReference type="SAM" id="MobiDB-lite"/>
    </source>
</evidence>
<dbReference type="RefSeq" id="WP_179646254.1">
    <property type="nucleotide sequence ID" value="NZ_BAAAYY010000005.1"/>
</dbReference>
<dbReference type="Pfam" id="PF07331">
    <property type="entry name" value="TctB"/>
    <property type="match status" value="1"/>
</dbReference>
<keyword evidence="2" id="KW-0812">Transmembrane</keyword>
<dbReference type="EMBL" id="JACCCC010000001">
    <property type="protein sequence ID" value="NYE50844.1"/>
    <property type="molecule type" value="Genomic_DNA"/>
</dbReference>